<keyword evidence="1" id="KW-1185">Reference proteome</keyword>
<evidence type="ECO:0000313" key="2">
    <source>
        <dbReference type="WBParaSite" id="L893_g23410.t1"/>
    </source>
</evidence>
<organism evidence="1 2">
    <name type="scientific">Steinernema glaseri</name>
    <dbReference type="NCBI Taxonomy" id="37863"/>
    <lineage>
        <taxon>Eukaryota</taxon>
        <taxon>Metazoa</taxon>
        <taxon>Ecdysozoa</taxon>
        <taxon>Nematoda</taxon>
        <taxon>Chromadorea</taxon>
        <taxon>Rhabditida</taxon>
        <taxon>Tylenchina</taxon>
        <taxon>Panagrolaimomorpha</taxon>
        <taxon>Strongyloidoidea</taxon>
        <taxon>Steinernematidae</taxon>
        <taxon>Steinernema</taxon>
    </lineage>
</organism>
<proteinExistence type="predicted"/>
<accession>A0A1I7Z6U1</accession>
<evidence type="ECO:0000313" key="1">
    <source>
        <dbReference type="Proteomes" id="UP000095287"/>
    </source>
</evidence>
<sequence length="77" mass="9024">MIQCSYFYGYSSILLFEQPQRSPTSYFYGYSSILLFDQPQRSPTRFALTIRRSTDTISMSTRMLEFQLQRTRSDGGV</sequence>
<reference evidence="2" key="1">
    <citation type="submission" date="2016-11" db="UniProtKB">
        <authorList>
            <consortium name="WormBaseParasite"/>
        </authorList>
    </citation>
    <scope>IDENTIFICATION</scope>
</reference>
<dbReference type="Proteomes" id="UP000095287">
    <property type="component" value="Unplaced"/>
</dbReference>
<dbReference type="WBParaSite" id="L893_g23410.t1">
    <property type="protein sequence ID" value="L893_g23410.t1"/>
    <property type="gene ID" value="L893_g23410"/>
</dbReference>
<protein>
    <submittedName>
        <fullName evidence="2">CUB domain-containing protein</fullName>
    </submittedName>
</protein>
<dbReference type="AlphaFoldDB" id="A0A1I7Z6U1"/>
<name>A0A1I7Z6U1_9BILA</name>